<dbReference type="AlphaFoldDB" id="A0A1I3NTX8"/>
<reference evidence="2" key="1">
    <citation type="submission" date="2016-10" db="EMBL/GenBank/DDBJ databases">
        <authorList>
            <person name="Varghese N."/>
            <person name="Submissions S."/>
        </authorList>
    </citation>
    <scope>NUCLEOTIDE SEQUENCE [LARGE SCALE GENOMIC DNA]</scope>
    <source>
        <strain evidence="2">LMG 22563</strain>
    </source>
</reference>
<name>A0A1I3NTX8_9GAMM</name>
<dbReference type="Proteomes" id="UP000183018">
    <property type="component" value="Unassembled WGS sequence"/>
</dbReference>
<protein>
    <submittedName>
        <fullName evidence="1">Uncharacterized protein</fullName>
    </submittedName>
</protein>
<evidence type="ECO:0000313" key="2">
    <source>
        <dbReference type="Proteomes" id="UP000183018"/>
    </source>
</evidence>
<accession>A0A1I3NTX8</accession>
<evidence type="ECO:0000313" key="1">
    <source>
        <dbReference type="EMBL" id="SFJ12745.1"/>
    </source>
</evidence>
<proteinExistence type="predicted"/>
<dbReference type="STRING" id="289370.SAMN05216602_4023"/>
<dbReference type="OrthoDB" id="7024135at2"/>
<organism evidence="1 2">
    <name type="scientific">Phytopseudomonas argentinensis</name>
    <dbReference type="NCBI Taxonomy" id="289370"/>
    <lineage>
        <taxon>Bacteria</taxon>
        <taxon>Pseudomonadati</taxon>
        <taxon>Pseudomonadota</taxon>
        <taxon>Gammaproteobacteria</taxon>
        <taxon>Pseudomonadales</taxon>
        <taxon>Pseudomonadaceae</taxon>
        <taxon>Phytopseudomonas</taxon>
    </lineage>
</organism>
<dbReference type="EMBL" id="FORC01000004">
    <property type="protein sequence ID" value="SFJ12745.1"/>
    <property type="molecule type" value="Genomic_DNA"/>
</dbReference>
<keyword evidence="2" id="KW-1185">Reference proteome</keyword>
<gene>
    <name evidence="1" type="ORF">SAMN05216602_4023</name>
</gene>
<sequence length="69" mass="7940">MADLLRIRIVPRRQHCYRTPDGYVLFSCRYQHARVAVIRPGESVPFVYCLTAFGATDSIEADRAARRAR</sequence>
<dbReference type="RefSeq" id="WP_074888255.1">
    <property type="nucleotide sequence ID" value="NZ_FORC01000004.1"/>
</dbReference>